<evidence type="ECO:0000256" key="1">
    <source>
        <dbReference type="SAM" id="Phobius"/>
    </source>
</evidence>
<dbReference type="AlphaFoldDB" id="A0A9X2C3Y4"/>
<sequence length="289" mass="31197">MRSPPASVKIRLRSLPPSAGLQWIRRGFGLFWRRPLGFIGLWLFFTLCLFVVMVMAIAVSPLAMLAIAAFLPLVTVGYMQAASDVLDDLKLRPGVFRAPFAGTPQAARGMLAIMAVYVAAIALLAIFADAMDGGETRRWLHVVMTPPPAGQPPAMPTPSEASVASMRFVMLGLTLVSIPLWYAPALVHWGRQGAAQALFSSVVALWRTKGAFLTFMAGWFLVGIAFDALVQLLAAAFGFEAISLAALTGQMMLSIVYFLSMWFGFVDTFEITAPVPYRTVMAGNDSAAS</sequence>
<evidence type="ECO:0000313" key="2">
    <source>
        <dbReference type="EMBL" id="MCK9688265.1"/>
    </source>
</evidence>
<keyword evidence="1" id="KW-1133">Transmembrane helix</keyword>
<keyword evidence="3" id="KW-1185">Reference proteome</keyword>
<dbReference type="EMBL" id="JAJLJH010000008">
    <property type="protein sequence ID" value="MCK9688265.1"/>
    <property type="molecule type" value="Genomic_DNA"/>
</dbReference>
<keyword evidence="1" id="KW-0472">Membrane</keyword>
<feature type="transmembrane region" description="Helical" evidence="1">
    <location>
        <begin position="242"/>
        <end position="265"/>
    </location>
</feature>
<feature type="transmembrane region" description="Helical" evidence="1">
    <location>
        <begin position="62"/>
        <end position="81"/>
    </location>
</feature>
<protein>
    <submittedName>
        <fullName evidence="2">Uncharacterized protein</fullName>
    </submittedName>
</protein>
<reference evidence="2" key="1">
    <citation type="submission" date="2021-11" db="EMBL/GenBank/DDBJ databases">
        <title>BS-T2-15 a new species belonging to the Comamonadaceae family isolated from the soil of a French oak forest.</title>
        <authorList>
            <person name="Mieszkin S."/>
            <person name="Alain K."/>
        </authorList>
    </citation>
    <scope>NUCLEOTIDE SEQUENCE</scope>
    <source>
        <strain evidence="2">BS-T2-15</strain>
    </source>
</reference>
<evidence type="ECO:0000313" key="3">
    <source>
        <dbReference type="Proteomes" id="UP001139353"/>
    </source>
</evidence>
<proteinExistence type="predicted"/>
<dbReference type="NCBIfam" id="NF041043">
    <property type="entry name" value="BPSS1780_fam"/>
    <property type="match status" value="1"/>
</dbReference>
<dbReference type="Proteomes" id="UP001139353">
    <property type="component" value="Unassembled WGS sequence"/>
</dbReference>
<organism evidence="2 3">
    <name type="scientific">Scleromatobacter humisilvae</name>
    <dbReference type="NCBI Taxonomy" id="2897159"/>
    <lineage>
        <taxon>Bacteria</taxon>
        <taxon>Pseudomonadati</taxon>
        <taxon>Pseudomonadota</taxon>
        <taxon>Betaproteobacteria</taxon>
        <taxon>Burkholderiales</taxon>
        <taxon>Sphaerotilaceae</taxon>
        <taxon>Scleromatobacter</taxon>
    </lineage>
</organism>
<dbReference type="InterPro" id="IPR047798">
    <property type="entry name" value="BPSS1780-like"/>
</dbReference>
<keyword evidence="1" id="KW-0812">Transmembrane</keyword>
<feature type="transmembrane region" description="Helical" evidence="1">
    <location>
        <begin position="109"/>
        <end position="128"/>
    </location>
</feature>
<dbReference type="RefSeq" id="WP_275684313.1">
    <property type="nucleotide sequence ID" value="NZ_JAJLJH010000008.1"/>
</dbReference>
<accession>A0A9X2C3Y4</accession>
<comment type="caution">
    <text evidence="2">The sequence shown here is derived from an EMBL/GenBank/DDBJ whole genome shotgun (WGS) entry which is preliminary data.</text>
</comment>
<feature type="transmembrane region" description="Helical" evidence="1">
    <location>
        <begin position="168"/>
        <end position="190"/>
    </location>
</feature>
<name>A0A9X2C3Y4_9BURK</name>
<feature type="transmembrane region" description="Helical" evidence="1">
    <location>
        <begin position="210"/>
        <end position="230"/>
    </location>
</feature>
<gene>
    <name evidence="2" type="ORF">LPC04_21370</name>
</gene>
<feature type="transmembrane region" description="Helical" evidence="1">
    <location>
        <begin position="36"/>
        <end position="55"/>
    </location>
</feature>